<dbReference type="EMBL" id="BAABAT010000022">
    <property type="protein sequence ID" value="GAA4255929.1"/>
    <property type="molecule type" value="Genomic_DNA"/>
</dbReference>
<dbReference type="Proteomes" id="UP001500620">
    <property type="component" value="Unassembled WGS sequence"/>
</dbReference>
<proteinExistence type="predicted"/>
<organism evidence="1 2">
    <name type="scientific">Dactylosporangium darangshiense</name>
    <dbReference type="NCBI Taxonomy" id="579108"/>
    <lineage>
        <taxon>Bacteria</taxon>
        <taxon>Bacillati</taxon>
        <taxon>Actinomycetota</taxon>
        <taxon>Actinomycetes</taxon>
        <taxon>Micromonosporales</taxon>
        <taxon>Micromonosporaceae</taxon>
        <taxon>Dactylosporangium</taxon>
    </lineage>
</organism>
<protein>
    <submittedName>
        <fullName evidence="1">Uncharacterized protein</fullName>
    </submittedName>
</protein>
<gene>
    <name evidence="1" type="ORF">GCM10022255_066740</name>
</gene>
<dbReference type="RefSeq" id="WP_345132946.1">
    <property type="nucleotide sequence ID" value="NZ_BAABAT010000022.1"/>
</dbReference>
<evidence type="ECO:0000313" key="1">
    <source>
        <dbReference type="EMBL" id="GAA4255929.1"/>
    </source>
</evidence>
<sequence length="91" mass="10356">MGYEWLPGLMAILHGAEPVEVLQALDNPRRWPRRMVDQHGNVFVAIWSRTATDRPIIVVVRPRPGLDATIVAARPMTPAETAHLEQWEHDQ</sequence>
<keyword evidence="2" id="KW-1185">Reference proteome</keyword>
<accession>A0ABP8DH63</accession>
<reference evidence="2" key="1">
    <citation type="journal article" date="2019" name="Int. J. Syst. Evol. Microbiol.">
        <title>The Global Catalogue of Microorganisms (GCM) 10K type strain sequencing project: providing services to taxonomists for standard genome sequencing and annotation.</title>
        <authorList>
            <consortium name="The Broad Institute Genomics Platform"/>
            <consortium name="The Broad Institute Genome Sequencing Center for Infectious Disease"/>
            <person name="Wu L."/>
            <person name="Ma J."/>
        </authorList>
    </citation>
    <scope>NUCLEOTIDE SEQUENCE [LARGE SCALE GENOMIC DNA]</scope>
    <source>
        <strain evidence="2">JCM 17441</strain>
    </source>
</reference>
<name>A0ABP8DH63_9ACTN</name>
<comment type="caution">
    <text evidence="1">The sequence shown here is derived from an EMBL/GenBank/DDBJ whole genome shotgun (WGS) entry which is preliminary data.</text>
</comment>
<evidence type="ECO:0000313" key="2">
    <source>
        <dbReference type="Proteomes" id="UP001500620"/>
    </source>
</evidence>